<dbReference type="PROSITE" id="PS51257">
    <property type="entry name" value="PROKAR_LIPOPROTEIN"/>
    <property type="match status" value="1"/>
</dbReference>
<accession>A0A7W2QKI3</accession>
<comment type="caution">
    <text evidence="2">The sequence shown here is derived from an EMBL/GenBank/DDBJ whole genome shotgun (WGS) entry which is preliminary data.</text>
</comment>
<evidence type="ECO:0000256" key="1">
    <source>
        <dbReference type="SAM" id="SignalP"/>
    </source>
</evidence>
<organism evidence="2 3">
    <name type="scientific">Pseudomonas putida</name>
    <name type="common">Arthrobacter siderocapsulatus</name>
    <dbReference type="NCBI Taxonomy" id="303"/>
    <lineage>
        <taxon>Bacteria</taxon>
        <taxon>Pseudomonadati</taxon>
        <taxon>Pseudomonadota</taxon>
        <taxon>Gammaproteobacteria</taxon>
        <taxon>Pseudomonadales</taxon>
        <taxon>Pseudomonadaceae</taxon>
        <taxon>Pseudomonas</taxon>
    </lineage>
</organism>
<evidence type="ECO:0000313" key="2">
    <source>
        <dbReference type="EMBL" id="MBA6118030.1"/>
    </source>
</evidence>
<dbReference type="Proteomes" id="UP000553948">
    <property type="component" value="Unassembled WGS sequence"/>
</dbReference>
<protein>
    <recommendedName>
        <fullName evidence="4">Lipoprotein</fullName>
    </recommendedName>
</protein>
<feature type="chain" id="PRO_5031155957" description="Lipoprotein" evidence="1">
    <location>
        <begin position="23"/>
        <end position="140"/>
    </location>
</feature>
<feature type="signal peptide" evidence="1">
    <location>
        <begin position="1"/>
        <end position="22"/>
    </location>
</feature>
<dbReference type="RefSeq" id="WP_176515417.1">
    <property type="nucleotide sequence ID" value="NZ_CP060529.1"/>
</dbReference>
<dbReference type="EMBL" id="JACGDG010000019">
    <property type="protein sequence ID" value="MBA6118030.1"/>
    <property type="molecule type" value="Genomic_DNA"/>
</dbReference>
<name>A0A7W2QKI3_PSEPU</name>
<evidence type="ECO:0008006" key="4">
    <source>
        <dbReference type="Google" id="ProtNLM"/>
    </source>
</evidence>
<proteinExistence type="predicted"/>
<keyword evidence="1" id="KW-0732">Signal</keyword>
<reference evidence="2 3" key="1">
    <citation type="submission" date="2020-07" db="EMBL/GenBank/DDBJ databases">
        <title>Diversity of carbapenemase encoding genes among Pseudomonas putida group clinical isolates in a tertiary Brazilian hospital.</title>
        <authorList>
            <person name="Alberto-Lei F."/>
            <person name="Nodari C.S."/>
            <person name="Streling A.P."/>
            <person name="Paulino J.T."/>
            <person name="Bessa-Neto F.O."/>
            <person name="Cayo R."/>
            <person name="Gales A.C."/>
        </authorList>
    </citation>
    <scope>NUCLEOTIDE SEQUENCE [LARGE SCALE GENOMIC DNA]</scope>
    <source>
        <strain evidence="2 3">12464</strain>
    </source>
</reference>
<sequence>MRRIVLSVAASVLAACQSPLPAADPGMAWVDLSIPFPNDRVLMAERLDEQRLSDGRFFQVTPGRHELIVRFDYDATGGGGMSIMGGLSVRECYLTVNYDHFAAGQRYVLQARSIALTPEARLYDARGEIVAQVSEFYCLM</sequence>
<evidence type="ECO:0000313" key="3">
    <source>
        <dbReference type="Proteomes" id="UP000553948"/>
    </source>
</evidence>
<gene>
    <name evidence="2" type="ORF">H4C47_20145</name>
</gene>
<dbReference type="AlphaFoldDB" id="A0A7W2QKI3"/>